<dbReference type="PROSITE" id="PS50118">
    <property type="entry name" value="HMG_BOX_2"/>
    <property type="match status" value="1"/>
</dbReference>
<dbReference type="Pfam" id="PF00505">
    <property type="entry name" value="HMG_box"/>
    <property type="match status" value="1"/>
</dbReference>
<dbReference type="InterPro" id="IPR009071">
    <property type="entry name" value="HMG_box_dom"/>
</dbReference>
<protein>
    <submittedName>
        <fullName evidence="6">10111_t:CDS:1</fullName>
    </submittedName>
</protein>
<feature type="non-terminal residue" evidence="6">
    <location>
        <position position="400"/>
    </location>
</feature>
<feature type="DNA-binding region" description="HMG box" evidence="3">
    <location>
        <begin position="73"/>
        <end position="143"/>
    </location>
</feature>
<dbReference type="AlphaFoldDB" id="A0A9N9E2F0"/>
<evidence type="ECO:0000256" key="3">
    <source>
        <dbReference type="PROSITE-ProRule" id="PRU00267"/>
    </source>
</evidence>
<dbReference type="OrthoDB" id="6247875at2759"/>
<evidence type="ECO:0000259" key="5">
    <source>
        <dbReference type="PROSITE" id="PS50118"/>
    </source>
</evidence>
<dbReference type="InterPro" id="IPR050140">
    <property type="entry name" value="SRY-related_HMG-box_TF-like"/>
</dbReference>
<evidence type="ECO:0000313" key="7">
    <source>
        <dbReference type="Proteomes" id="UP000789739"/>
    </source>
</evidence>
<gene>
    <name evidence="6" type="ORF">PBRASI_LOCUS10634</name>
</gene>
<sequence length="400" mass="45823">MTITPIQISQNSDSALFSTAIPTSPMVPLFNSADTLTFNERYLLVNPPYTLNAPLDTLINPRRGRSINQDSKLPRPPNAWIIFRTNFASRVRFQDSINYYSVQEISKQASKDWKSQPPLVKQFFDVLSKLATQRHKEIYPGYIYKPRRTRQNRRKNLFREVNTEKFKERKIDKNSTKKKNKEKRDSDQLTNSVQLNEHEQLNGYAPIEESDAHIQLNANGQLQASNKYALLNNNFQLNEQFQALNKYKPIDGYSLVQLNKDDPLVGRHEYAPPNEYNGLIRYIDDQQHNSLGKNSESLHINWHSIQNNAYYVGVQSDNSNPISSGVTDINDICSSASLCCNNNNSDMSNAGYFFSEPPQQSANSMQLQQMQPQSIMVDHSPYLALNPMPSAFHSSNQNHN</sequence>
<dbReference type="EMBL" id="CAJVPI010003411">
    <property type="protein sequence ID" value="CAG8658150.1"/>
    <property type="molecule type" value="Genomic_DNA"/>
</dbReference>
<comment type="caution">
    <text evidence="6">The sequence shown here is derived from an EMBL/GenBank/DDBJ whole genome shotgun (WGS) entry which is preliminary data.</text>
</comment>
<keyword evidence="1 3" id="KW-0238">DNA-binding</keyword>
<feature type="region of interest" description="Disordered" evidence="4">
    <location>
        <begin position="168"/>
        <end position="197"/>
    </location>
</feature>
<evidence type="ECO:0000313" key="6">
    <source>
        <dbReference type="EMBL" id="CAG8658150.1"/>
    </source>
</evidence>
<evidence type="ECO:0000256" key="1">
    <source>
        <dbReference type="ARBA" id="ARBA00023125"/>
    </source>
</evidence>
<keyword evidence="2" id="KW-0804">Transcription</keyword>
<reference evidence="6" key="1">
    <citation type="submission" date="2021-06" db="EMBL/GenBank/DDBJ databases">
        <authorList>
            <person name="Kallberg Y."/>
            <person name="Tangrot J."/>
            <person name="Rosling A."/>
        </authorList>
    </citation>
    <scope>NUCLEOTIDE SEQUENCE</scope>
    <source>
        <strain evidence="6">BR232B</strain>
    </source>
</reference>
<dbReference type="GO" id="GO:0000122">
    <property type="term" value="P:negative regulation of transcription by RNA polymerase II"/>
    <property type="evidence" value="ECO:0007669"/>
    <property type="project" value="TreeGrafter"/>
</dbReference>
<dbReference type="Gene3D" id="1.10.30.10">
    <property type="entry name" value="High mobility group box domain"/>
    <property type="match status" value="1"/>
</dbReference>
<organism evidence="6 7">
    <name type="scientific">Paraglomus brasilianum</name>
    <dbReference type="NCBI Taxonomy" id="144538"/>
    <lineage>
        <taxon>Eukaryota</taxon>
        <taxon>Fungi</taxon>
        <taxon>Fungi incertae sedis</taxon>
        <taxon>Mucoromycota</taxon>
        <taxon>Glomeromycotina</taxon>
        <taxon>Glomeromycetes</taxon>
        <taxon>Paraglomerales</taxon>
        <taxon>Paraglomeraceae</taxon>
        <taxon>Paraglomus</taxon>
    </lineage>
</organism>
<dbReference type="GO" id="GO:0000978">
    <property type="term" value="F:RNA polymerase II cis-regulatory region sequence-specific DNA binding"/>
    <property type="evidence" value="ECO:0007669"/>
    <property type="project" value="TreeGrafter"/>
</dbReference>
<dbReference type="SUPFAM" id="SSF47095">
    <property type="entry name" value="HMG-box"/>
    <property type="match status" value="1"/>
</dbReference>
<feature type="domain" description="HMG box" evidence="5">
    <location>
        <begin position="73"/>
        <end position="143"/>
    </location>
</feature>
<dbReference type="GO" id="GO:0001228">
    <property type="term" value="F:DNA-binding transcription activator activity, RNA polymerase II-specific"/>
    <property type="evidence" value="ECO:0007669"/>
    <property type="project" value="TreeGrafter"/>
</dbReference>
<dbReference type="SMART" id="SM00398">
    <property type="entry name" value="HMG"/>
    <property type="match status" value="1"/>
</dbReference>
<accession>A0A9N9E2F0</accession>
<dbReference type="PANTHER" id="PTHR10270:SF161">
    <property type="entry name" value="SEX-DETERMINING REGION Y PROTEIN"/>
    <property type="match status" value="1"/>
</dbReference>
<dbReference type="PANTHER" id="PTHR10270">
    <property type="entry name" value="SOX TRANSCRIPTION FACTOR"/>
    <property type="match status" value="1"/>
</dbReference>
<dbReference type="GO" id="GO:0005634">
    <property type="term" value="C:nucleus"/>
    <property type="evidence" value="ECO:0007669"/>
    <property type="project" value="UniProtKB-UniRule"/>
</dbReference>
<dbReference type="GO" id="GO:0030154">
    <property type="term" value="P:cell differentiation"/>
    <property type="evidence" value="ECO:0007669"/>
    <property type="project" value="TreeGrafter"/>
</dbReference>
<keyword evidence="3" id="KW-0539">Nucleus</keyword>
<evidence type="ECO:0000256" key="4">
    <source>
        <dbReference type="SAM" id="MobiDB-lite"/>
    </source>
</evidence>
<dbReference type="CDD" id="cd01389">
    <property type="entry name" value="HMG-box_ROX1-like"/>
    <property type="match status" value="1"/>
</dbReference>
<proteinExistence type="predicted"/>
<keyword evidence="7" id="KW-1185">Reference proteome</keyword>
<dbReference type="InterPro" id="IPR036910">
    <property type="entry name" value="HMG_box_dom_sf"/>
</dbReference>
<name>A0A9N9E2F0_9GLOM</name>
<dbReference type="Proteomes" id="UP000789739">
    <property type="component" value="Unassembled WGS sequence"/>
</dbReference>
<evidence type="ECO:0000256" key="2">
    <source>
        <dbReference type="ARBA" id="ARBA00023163"/>
    </source>
</evidence>